<keyword evidence="3" id="KW-0963">Cytoplasm</keyword>
<evidence type="ECO:0000256" key="3">
    <source>
        <dbReference type="ARBA" id="ARBA00022490"/>
    </source>
</evidence>
<keyword evidence="7" id="KW-1185">Reference proteome</keyword>
<reference evidence="6" key="1">
    <citation type="submission" date="2021-09" db="EMBL/GenBank/DDBJ databases">
        <authorList>
            <consortium name="AG Swart"/>
            <person name="Singh M."/>
            <person name="Singh A."/>
            <person name="Seah K."/>
            <person name="Emmerich C."/>
        </authorList>
    </citation>
    <scope>NUCLEOTIDE SEQUENCE</scope>
    <source>
        <strain evidence="6">ATCC30299</strain>
    </source>
</reference>
<dbReference type="Gene3D" id="1.25.10.10">
    <property type="entry name" value="Leucine-rich Repeat Variant"/>
    <property type="match status" value="1"/>
</dbReference>
<dbReference type="AlphaFoldDB" id="A0AAU9IV93"/>
<dbReference type="InterPro" id="IPR016024">
    <property type="entry name" value="ARM-type_fold"/>
</dbReference>
<dbReference type="GO" id="GO:0005737">
    <property type="term" value="C:cytoplasm"/>
    <property type="evidence" value="ECO:0007669"/>
    <property type="project" value="UniProtKB-SubCell"/>
</dbReference>
<keyword evidence="4" id="KW-0677">Repeat</keyword>
<gene>
    <name evidence="6" type="ORF">BSTOLATCC_MIC22124</name>
</gene>
<dbReference type="PANTHER" id="PTHR10527">
    <property type="entry name" value="IMPORTIN BETA"/>
    <property type="match status" value="1"/>
</dbReference>
<evidence type="ECO:0000256" key="5">
    <source>
        <dbReference type="ARBA" id="ARBA00022927"/>
    </source>
</evidence>
<comment type="subcellular location">
    <subcellularLocation>
        <location evidence="1">Cytoplasm</location>
    </subcellularLocation>
</comment>
<proteinExistence type="predicted"/>
<dbReference type="GO" id="GO:0006606">
    <property type="term" value="P:protein import into nucleus"/>
    <property type="evidence" value="ECO:0007669"/>
    <property type="project" value="InterPro"/>
</dbReference>
<name>A0AAU9IV93_9CILI</name>
<comment type="caution">
    <text evidence="6">The sequence shown here is derived from an EMBL/GenBank/DDBJ whole genome shotgun (WGS) entry which is preliminary data.</text>
</comment>
<evidence type="ECO:0000313" key="7">
    <source>
        <dbReference type="Proteomes" id="UP001162131"/>
    </source>
</evidence>
<protein>
    <submittedName>
        <fullName evidence="6">Uncharacterized protein</fullName>
    </submittedName>
</protein>
<dbReference type="InterPro" id="IPR040122">
    <property type="entry name" value="Importin_beta"/>
</dbReference>
<dbReference type="Proteomes" id="UP001162131">
    <property type="component" value="Unassembled WGS sequence"/>
</dbReference>
<organism evidence="6 7">
    <name type="scientific">Blepharisma stoltei</name>
    <dbReference type="NCBI Taxonomy" id="1481888"/>
    <lineage>
        <taxon>Eukaryota</taxon>
        <taxon>Sar</taxon>
        <taxon>Alveolata</taxon>
        <taxon>Ciliophora</taxon>
        <taxon>Postciliodesmatophora</taxon>
        <taxon>Heterotrichea</taxon>
        <taxon>Heterotrichida</taxon>
        <taxon>Blepharismidae</taxon>
        <taxon>Blepharisma</taxon>
    </lineage>
</organism>
<accession>A0AAU9IV93</accession>
<keyword evidence="5" id="KW-0653">Protein transport</keyword>
<evidence type="ECO:0000256" key="2">
    <source>
        <dbReference type="ARBA" id="ARBA00022448"/>
    </source>
</evidence>
<dbReference type="InterPro" id="IPR011989">
    <property type="entry name" value="ARM-like"/>
</dbReference>
<dbReference type="SUPFAM" id="SSF48371">
    <property type="entry name" value="ARM repeat"/>
    <property type="match status" value="2"/>
</dbReference>
<evidence type="ECO:0000313" key="6">
    <source>
        <dbReference type="EMBL" id="CAG9318757.1"/>
    </source>
</evidence>
<sequence>MEGIFDALPKLLSSSSSVRNQAEEEINKQFNLSALEFANYLINAMKSENENITILAIILFQRKIIDTHAILSFPSDNQNQIKTDILSLISSTRNLFFTKKLGYLLECFFNIANLGNDYFELLSKYISQIDYKEFAFYLIEIQSDFPNLLRYALNNSSQIIHILLPSLQDKNPNLVISCIRALSKFISSLSNETQMIEFMPLSKSLLEYLIKAINNSEINLEKAKHTLINIAELTEKFPRFWMNEINLLINTMIQIAKNDALRSYIRGQAIEIISTIIQKTPGLLKQYKAVIEEICKCSFSLISEVYFINDIERWNTENWEDDIAKNNLNIVGKELLIKTAEFIGPELVAPFCLSIIPNLINSSEWVNQYTGILGLGIIAGFCKEQFENELENIIILLEKSILIDNPRIKWAVGATINSLCIEISPAIQLRFHASIVQIIYNLLSSRYQKIQCEATKALVSFINPIKARDDIDSFEVFKTYIISIMQVLASIIDYSTKHNQYELLLEAIKSTSILADVLQNNFLPFYYLFMPYLLSVIESPIFSKQNQEIRAEAIRCTGYLVESLSENYTNYIKDAQRIMNILTDLKKNLDKDDPSFFAIFEVISSFAECLKEEFYPYMDSFLPELLENAQLNVNISITDIEEDEDLPPGHSLVKIEISPQEIKKLAIDSSTLQLKIHACQTLYELISALKESYYPYSEITIDTLIPLFSFSYSVNVRKSSVKAVTAIFASSYDKDYTDNLLAKLWPIYTNSLSKPNLVPNDTQILLKGLLFTIHHAGDLHKIGLDSAKSLSVLLSNHAKLLISRKEKRDAEFQQYLNVDLHRQEIELLEKEEILDNKILRLIMEIIGKLLKSFKKDFQNIFLMNFKDIYAQYLFKDDAEKLEILSALCIFIDYVEFTEDLFWEPGKCRIIEQMLKYSNAKNKEIRQSALYGIGVCAQVCNVKEFSIYLEKAIEAVKAAITDPNARSKKYDISTDCAIGALGKIALFHKNELIEEWLNYLPIKAEPEESQNVHKLFLSNYERLKCYPRSNNIISELARLRIDEKNIDILDNEGLEILTQILNLNIS</sequence>
<dbReference type="EMBL" id="CAJZBQ010000021">
    <property type="protein sequence ID" value="CAG9318757.1"/>
    <property type="molecule type" value="Genomic_DNA"/>
</dbReference>
<evidence type="ECO:0000256" key="4">
    <source>
        <dbReference type="ARBA" id="ARBA00022737"/>
    </source>
</evidence>
<keyword evidence="2" id="KW-0813">Transport</keyword>
<evidence type="ECO:0000256" key="1">
    <source>
        <dbReference type="ARBA" id="ARBA00004496"/>
    </source>
</evidence>